<evidence type="ECO:0000313" key="2">
    <source>
        <dbReference type="Proteomes" id="UP000215134"/>
    </source>
</evidence>
<protein>
    <submittedName>
        <fullName evidence="1">Cell envelope integrity inner membrane protein TolA</fullName>
    </submittedName>
</protein>
<dbReference type="Pfam" id="PF06519">
    <property type="entry name" value="TolA"/>
    <property type="match status" value="1"/>
</dbReference>
<reference evidence="1 2" key="1">
    <citation type="submission" date="2017-06" db="EMBL/GenBank/DDBJ databases">
        <authorList>
            <consortium name="Pathogen Informatics"/>
        </authorList>
    </citation>
    <scope>NUCLEOTIDE SEQUENCE [LARGE SCALE GENOMIC DNA]</scope>
    <source>
        <strain evidence="1 2">NCTC12148</strain>
    </source>
</reference>
<organism evidence="1 2">
    <name type="scientific">Serratia ficaria</name>
    <dbReference type="NCBI Taxonomy" id="61651"/>
    <lineage>
        <taxon>Bacteria</taxon>
        <taxon>Pseudomonadati</taxon>
        <taxon>Pseudomonadota</taxon>
        <taxon>Gammaproteobacteria</taxon>
        <taxon>Enterobacterales</taxon>
        <taxon>Yersiniaceae</taxon>
        <taxon>Serratia</taxon>
    </lineage>
</organism>
<dbReference type="NCBIfam" id="TIGR02794">
    <property type="entry name" value="tolA_full"/>
    <property type="match status" value="1"/>
</dbReference>
<evidence type="ECO:0000313" key="1">
    <source>
        <dbReference type="EMBL" id="SNW00248.1"/>
    </source>
</evidence>
<sequence length="184" mass="19549">MITGASGLPFLFNIKYWRGRYLTGLLGIIHKERDMKVTYLGCKTGVSSLLLIIGALTLTAGAKAASAHQADPINQEVDDLFASLENKAAPAPGSEANDYAAQLRSAIARHLNDADSYAGKRCALKIMLAPDGLLLNVQSEGGDPALCRAAVKALTHARLPKPPTPAVYDTFKTSVLEFRPSGAQ</sequence>
<dbReference type="KEGG" id="sfj:SAMEA4384070_2104"/>
<dbReference type="AlphaFoldDB" id="A0A240BZG2"/>
<dbReference type="EMBL" id="LT906479">
    <property type="protein sequence ID" value="SNW00248.1"/>
    <property type="molecule type" value="Genomic_DNA"/>
</dbReference>
<dbReference type="GO" id="GO:0019534">
    <property type="term" value="F:toxin transmembrane transporter activity"/>
    <property type="evidence" value="ECO:0007669"/>
    <property type="project" value="InterPro"/>
</dbReference>
<dbReference type="Gene3D" id="3.30.1150.10">
    <property type="match status" value="1"/>
</dbReference>
<dbReference type="GO" id="GO:0016020">
    <property type="term" value="C:membrane"/>
    <property type="evidence" value="ECO:0007669"/>
    <property type="project" value="InterPro"/>
</dbReference>
<dbReference type="Proteomes" id="UP000215134">
    <property type="component" value="Chromosome 1"/>
</dbReference>
<dbReference type="SUPFAM" id="SSF74653">
    <property type="entry name" value="TolA/TonB C-terminal domain"/>
    <property type="match status" value="1"/>
</dbReference>
<keyword evidence="2" id="KW-1185">Reference proteome</keyword>
<gene>
    <name evidence="1" type="primary">tolA_2</name>
    <name evidence="1" type="ORF">SAMEA4384070_02104</name>
</gene>
<accession>A0A240BZG2</accession>
<dbReference type="STRING" id="1411141.GCA_001590885_00974"/>
<name>A0A240BZG2_SERFI</name>
<dbReference type="InterPro" id="IPR014161">
    <property type="entry name" value="Tol-Pal_TolA"/>
</dbReference>
<proteinExistence type="predicted"/>
<dbReference type="GO" id="GO:0043213">
    <property type="term" value="P:bacteriocin transport"/>
    <property type="evidence" value="ECO:0007669"/>
    <property type="project" value="InterPro"/>
</dbReference>